<sequence length="67" mass="7802">MEMILWTAFVALQDGECENESLGLIYKSANHFLIFEVDFLKRMKASQLDNLFNTHRARVKDNHGLQC</sequence>
<reference evidence="1 2" key="2">
    <citation type="journal article" date="2022" name="Mol. Ecol. Resour.">
        <title>The genomes of chicory, endive, great burdock and yacon provide insights into Asteraceae paleo-polyploidization history and plant inulin production.</title>
        <authorList>
            <person name="Fan W."/>
            <person name="Wang S."/>
            <person name="Wang H."/>
            <person name="Wang A."/>
            <person name="Jiang F."/>
            <person name="Liu H."/>
            <person name="Zhao H."/>
            <person name="Xu D."/>
            <person name="Zhang Y."/>
        </authorList>
    </citation>
    <scope>NUCLEOTIDE SEQUENCE [LARGE SCALE GENOMIC DNA]</scope>
    <source>
        <strain evidence="2">cv. Yunnan</strain>
        <tissue evidence="1">Leaves</tissue>
    </source>
</reference>
<reference evidence="2" key="1">
    <citation type="journal article" date="2022" name="Mol. Ecol. Resour.">
        <title>The genomes of chicory, endive, great burdock and yacon provide insights into Asteraceae palaeo-polyploidization history and plant inulin production.</title>
        <authorList>
            <person name="Fan W."/>
            <person name="Wang S."/>
            <person name="Wang H."/>
            <person name="Wang A."/>
            <person name="Jiang F."/>
            <person name="Liu H."/>
            <person name="Zhao H."/>
            <person name="Xu D."/>
            <person name="Zhang Y."/>
        </authorList>
    </citation>
    <scope>NUCLEOTIDE SEQUENCE [LARGE SCALE GENOMIC DNA]</scope>
    <source>
        <strain evidence="2">cv. Yunnan</strain>
    </source>
</reference>
<protein>
    <submittedName>
        <fullName evidence="1">Uncharacterized protein</fullName>
    </submittedName>
</protein>
<evidence type="ECO:0000313" key="2">
    <source>
        <dbReference type="Proteomes" id="UP001056120"/>
    </source>
</evidence>
<name>A0ACB8YKU5_9ASTR</name>
<keyword evidence="2" id="KW-1185">Reference proteome</keyword>
<evidence type="ECO:0000313" key="1">
    <source>
        <dbReference type="EMBL" id="KAI3686038.1"/>
    </source>
</evidence>
<dbReference type="EMBL" id="CM042044">
    <property type="protein sequence ID" value="KAI3686038.1"/>
    <property type="molecule type" value="Genomic_DNA"/>
</dbReference>
<gene>
    <name evidence="1" type="ORF">L1987_79707</name>
</gene>
<organism evidence="1 2">
    <name type="scientific">Smallanthus sonchifolius</name>
    <dbReference type="NCBI Taxonomy" id="185202"/>
    <lineage>
        <taxon>Eukaryota</taxon>
        <taxon>Viridiplantae</taxon>
        <taxon>Streptophyta</taxon>
        <taxon>Embryophyta</taxon>
        <taxon>Tracheophyta</taxon>
        <taxon>Spermatophyta</taxon>
        <taxon>Magnoliopsida</taxon>
        <taxon>eudicotyledons</taxon>
        <taxon>Gunneridae</taxon>
        <taxon>Pentapetalae</taxon>
        <taxon>asterids</taxon>
        <taxon>campanulids</taxon>
        <taxon>Asterales</taxon>
        <taxon>Asteraceae</taxon>
        <taxon>Asteroideae</taxon>
        <taxon>Heliantheae alliance</taxon>
        <taxon>Millerieae</taxon>
        <taxon>Smallanthus</taxon>
    </lineage>
</organism>
<comment type="caution">
    <text evidence="1">The sequence shown here is derived from an EMBL/GenBank/DDBJ whole genome shotgun (WGS) entry which is preliminary data.</text>
</comment>
<accession>A0ACB8YKU5</accession>
<proteinExistence type="predicted"/>
<dbReference type="Proteomes" id="UP001056120">
    <property type="component" value="Linkage Group LG27"/>
</dbReference>